<dbReference type="Proteomes" id="UP001158598">
    <property type="component" value="Chromosome"/>
</dbReference>
<evidence type="ECO:0000313" key="2">
    <source>
        <dbReference type="Proteomes" id="UP001158598"/>
    </source>
</evidence>
<evidence type="ECO:0000313" key="1">
    <source>
        <dbReference type="EMBL" id="CAI8754050.1"/>
    </source>
</evidence>
<accession>A0AA35XZ87</accession>
<dbReference type="AlphaFoldDB" id="A0AA35XZ87"/>
<dbReference type="EMBL" id="OX458332">
    <property type="protein sequence ID" value="CAI8754050.1"/>
    <property type="molecule type" value="Genomic_DNA"/>
</dbReference>
<organism evidence="1 2">
    <name type="scientific">Methylococcus capsulatus</name>
    <dbReference type="NCBI Taxonomy" id="414"/>
    <lineage>
        <taxon>Bacteria</taxon>
        <taxon>Pseudomonadati</taxon>
        <taxon>Pseudomonadota</taxon>
        <taxon>Gammaproteobacteria</taxon>
        <taxon>Methylococcales</taxon>
        <taxon>Methylococcaceae</taxon>
        <taxon>Methylococcus</taxon>
    </lineage>
</organism>
<gene>
    <name evidence="1" type="ORF">MCNOR_0709</name>
</gene>
<reference evidence="1" key="1">
    <citation type="submission" date="2023-03" db="EMBL/GenBank/DDBJ databases">
        <authorList>
            <person name="Pearce D."/>
        </authorList>
    </citation>
    <scope>NUCLEOTIDE SEQUENCE</scope>
    <source>
        <strain evidence="1">Mc</strain>
    </source>
</reference>
<proteinExistence type="predicted"/>
<sequence>MDPAISTPVAIVSMLPVVPDPVMAALDLHIALLDETNGKVLVVTDEISNQVIQTGNLITVPTWAFGMNQPA</sequence>
<name>A0AA35XZ87_METCP</name>
<protein>
    <submittedName>
        <fullName evidence="1">Uncharacterized protein</fullName>
    </submittedName>
</protein>